<reference evidence="8" key="4">
    <citation type="submission" date="2025-08" db="UniProtKB">
        <authorList>
            <consortium name="Ensembl"/>
        </authorList>
    </citation>
    <scope>IDENTIFICATION</scope>
</reference>
<reference evidence="9" key="2">
    <citation type="journal article" date="2007" name="PLoS Biol.">
        <title>Survey sequencing and comparative analysis of the elephant shark (Callorhinchus milii) genome.</title>
        <authorList>
            <person name="Venkatesh B."/>
            <person name="Kirkness E.F."/>
            <person name="Loh Y.H."/>
            <person name="Halpern A.L."/>
            <person name="Lee A.P."/>
            <person name="Johnson J."/>
            <person name="Dandona N."/>
            <person name="Viswanathan L.D."/>
            <person name="Tay A."/>
            <person name="Venter J.C."/>
            <person name="Strausberg R.L."/>
            <person name="Brenner S."/>
        </authorList>
    </citation>
    <scope>NUCLEOTIDE SEQUENCE [LARGE SCALE GENOMIC DNA]</scope>
</reference>
<keyword evidence="2" id="KW-0732">Signal</keyword>
<dbReference type="Pfam" id="PF00084">
    <property type="entry name" value="Sushi"/>
    <property type="match status" value="2"/>
</dbReference>
<organism evidence="8 9">
    <name type="scientific">Callorhinchus milii</name>
    <name type="common">Ghost shark</name>
    <dbReference type="NCBI Taxonomy" id="7868"/>
    <lineage>
        <taxon>Eukaryota</taxon>
        <taxon>Metazoa</taxon>
        <taxon>Chordata</taxon>
        <taxon>Craniata</taxon>
        <taxon>Vertebrata</taxon>
        <taxon>Chondrichthyes</taxon>
        <taxon>Holocephali</taxon>
        <taxon>Chimaeriformes</taxon>
        <taxon>Callorhinchidae</taxon>
        <taxon>Callorhinchus</taxon>
    </lineage>
</organism>
<feature type="domain" description="Sushi" evidence="7">
    <location>
        <begin position="1"/>
        <end position="35"/>
    </location>
</feature>
<reference evidence="8" key="5">
    <citation type="submission" date="2025-09" db="UniProtKB">
        <authorList>
            <consortium name="Ensembl"/>
        </authorList>
    </citation>
    <scope>IDENTIFICATION</scope>
</reference>
<dbReference type="Ensembl" id="ENSCMIT00000039545.1">
    <property type="protein sequence ID" value="ENSCMIP00000038984.1"/>
    <property type="gene ID" value="ENSCMIG00000016360.1"/>
</dbReference>
<feature type="domain" description="Sushi" evidence="7">
    <location>
        <begin position="36"/>
        <end position="93"/>
    </location>
</feature>
<dbReference type="PROSITE" id="PS50923">
    <property type="entry name" value="SUSHI"/>
    <property type="match status" value="2"/>
</dbReference>
<dbReference type="CDD" id="cd00033">
    <property type="entry name" value="CCP"/>
    <property type="match status" value="2"/>
</dbReference>
<dbReference type="AlphaFoldDB" id="A0A4W3J705"/>
<protein>
    <recommendedName>
        <fullName evidence="7">Sushi domain-containing protein</fullName>
    </recommendedName>
</protein>
<reference evidence="9" key="3">
    <citation type="journal article" date="2014" name="Nature">
        <title>Elephant shark genome provides unique insights into gnathostome evolution.</title>
        <authorList>
            <consortium name="International Elephant Shark Genome Sequencing Consortium"/>
            <person name="Venkatesh B."/>
            <person name="Lee A.P."/>
            <person name="Ravi V."/>
            <person name="Maurya A.K."/>
            <person name="Lian M.M."/>
            <person name="Swann J.B."/>
            <person name="Ohta Y."/>
            <person name="Flajnik M.F."/>
            <person name="Sutoh Y."/>
            <person name="Kasahara M."/>
            <person name="Hoon S."/>
            <person name="Gangu V."/>
            <person name="Roy S.W."/>
            <person name="Irimia M."/>
            <person name="Korzh V."/>
            <person name="Kondrychyn I."/>
            <person name="Lim Z.W."/>
            <person name="Tay B.H."/>
            <person name="Tohari S."/>
            <person name="Kong K.W."/>
            <person name="Ho S."/>
            <person name="Lorente-Galdos B."/>
            <person name="Quilez J."/>
            <person name="Marques-Bonet T."/>
            <person name="Raney B.J."/>
            <person name="Ingham P.W."/>
            <person name="Tay A."/>
            <person name="Hillier L.W."/>
            <person name="Minx P."/>
            <person name="Boehm T."/>
            <person name="Wilson R.K."/>
            <person name="Brenner S."/>
            <person name="Warren W.C."/>
        </authorList>
    </citation>
    <scope>NUCLEOTIDE SEQUENCE [LARGE SCALE GENOMIC DNA]</scope>
</reference>
<evidence type="ECO:0000313" key="9">
    <source>
        <dbReference type="Proteomes" id="UP000314986"/>
    </source>
</evidence>
<sequence length="108" mass="11803">MLNCNPGYHLKGRKVIECEVDGVWSGEDEKERCEIIVCGELPSPPNGNKIGTLITYGATAIFTCNTGYTLAGSHFRECQANGLWSGSETRCLGMYQKQLTSDEMCCTA</sequence>
<dbReference type="OMA" id="PWILLTH"/>
<dbReference type="InterPro" id="IPR000436">
    <property type="entry name" value="Sushi_SCR_CCP_dom"/>
</dbReference>
<dbReference type="Gene3D" id="2.10.70.10">
    <property type="entry name" value="Complement Module, domain 1"/>
    <property type="match status" value="2"/>
</dbReference>
<dbReference type="InParanoid" id="A0A4W3J705"/>
<dbReference type="PANTHER" id="PTHR46393:SF7">
    <property type="entry name" value="COMPLEMENT C2"/>
    <property type="match status" value="1"/>
</dbReference>
<keyword evidence="3" id="KW-0677">Repeat</keyword>
<evidence type="ECO:0000256" key="2">
    <source>
        <dbReference type="ARBA" id="ARBA00022729"/>
    </source>
</evidence>
<proteinExistence type="predicted"/>
<keyword evidence="5" id="KW-0325">Glycoprotein</keyword>
<comment type="caution">
    <text evidence="6">Lacks conserved residue(s) required for the propagation of feature annotation.</text>
</comment>
<dbReference type="GeneTree" id="ENSGT00940000155701"/>
<evidence type="ECO:0000256" key="3">
    <source>
        <dbReference type="ARBA" id="ARBA00022737"/>
    </source>
</evidence>
<evidence type="ECO:0000256" key="5">
    <source>
        <dbReference type="ARBA" id="ARBA00023180"/>
    </source>
</evidence>
<keyword evidence="1 6" id="KW-0768">Sushi</keyword>
<dbReference type="SMART" id="SM00032">
    <property type="entry name" value="CCP"/>
    <property type="match status" value="1"/>
</dbReference>
<evidence type="ECO:0000313" key="8">
    <source>
        <dbReference type="Ensembl" id="ENSCMIP00000038984.1"/>
    </source>
</evidence>
<keyword evidence="9" id="KW-1185">Reference proteome</keyword>
<keyword evidence="4 6" id="KW-1015">Disulfide bond</keyword>
<evidence type="ECO:0000256" key="6">
    <source>
        <dbReference type="PROSITE-ProRule" id="PRU00302"/>
    </source>
</evidence>
<dbReference type="PANTHER" id="PTHR46393">
    <property type="entry name" value="SUSHI DOMAIN-CONTAINING PROTEIN"/>
    <property type="match status" value="1"/>
</dbReference>
<evidence type="ECO:0000259" key="7">
    <source>
        <dbReference type="PROSITE" id="PS50923"/>
    </source>
</evidence>
<name>A0A4W3J705_CALMI</name>
<reference evidence="9" key="1">
    <citation type="journal article" date="2006" name="Science">
        <title>Ancient noncoding elements conserved in the human genome.</title>
        <authorList>
            <person name="Venkatesh B."/>
            <person name="Kirkness E.F."/>
            <person name="Loh Y.H."/>
            <person name="Halpern A.L."/>
            <person name="Lee A.P."/>
            <person name="Johnson J."/>
            <person name="Dandona N."/>
            <person name="Viswanathan L.D."/>
            <person name="Tay A."/>
            <person name="Venter J.C."/>
            <person name="Strausberg R.L."/>
            <person name="Brenner S."/>
        </authorList>
    </citation>
    <scope>NUCLEOTIDE SEQUENCE [LARGE SCALE GENOMIC DNA]</scope>
</reference>
<evidence type="ECO:0000256" key="4">
    <source>
        <dbReference type="ARBA" id="ARBA00023157"/>
    </source>
</evidence>
<dbReference type="SUPFAM" id="SSF57535">
    <property type="entry name" value="Complement control module/SCR domain"/>
    <property type="match status" value="2"/>
</dbReference>
<evidence type="ECO:0000256" key="1">
    <source>
        <dbReference type="ARBA" id="ARBA00022659"/>
    </source>
</evidence>
<accession>A0A4W3J705</accession>
<dbReference type="InterPro" id="IPR035976">
    <property type="entry name" value="Sushi/SCR/CCP_sf"/>
</dbReference>
<dbReference type="STRING" id="7868.ENSCMIP00000038984"/>
<feature type="disulfide bond" evidence="6">
    <location>
        <begin position="64"/>
        <end position="91"/>
    </location>
</feature>
<dbReference type="Proteomes" id="UP000314986">
    <property type="component" value="Unassembled WGS sequence"/>
</dbReference>